<dbReference type="PROSITE" id="PS00872">
    <property type="entry name" value="NA_GALACTOSIDE_SYMP"/>
    <property type="match status" value="1"/>
</dbReference>
<evidence type="ECO:0000256" key="2">
    <source>
        <dbReference type="ARBA" id="ARBA00009617"/>
    </source>
</evidence>
<evidence type="ECO:0000256" key="5">
    <source>
        <dbReference type="ARBA" id="ARBA00022692"/>
    </source>
</evidence>
<protein>
    <submittedName>
        <fullName evidence="9">GPH family glycoside/pentoside/hexuronide:cation symporter</fullName>
    </submittedName>
</protein>
<dbReference type="EMBL" id="JACHGY010000001">
    <property type="protein sequence ID" value="MBB6431501.1"/>
    <property type="molecule type" value="Genomic_DNA"/>
</dbReference>
<keyword evidence="3" id="KW-0813">Transport</keyword>
<comment type="subcellular location">
    <subcellularLocation>
        <location evidence="1">Cell membrane</location>
        <topology evidence="1">Multi-pass membrane protein</topology>
    </subcellularLocation>
</comment>
<dbReference type="GO" id="GO:0008643">
    <property type="term" value="P:carbohydrate transport"/>
    <property type="evidence" value="ECO:0007669"/>
    <property type="project" value="InterPro"/>
</dbReference>
<dbReference type="InterPro" id="IPR018043">
    <property type="entry name" value="Na/Gal_symport_CS"/>
</dbReference>
<evidence type="ECO:0000256" key="6">
    <source>
        <dbReference type="ARBA" id="ARBA00022989"/>
    </source>
</evidence>
<feature type="transmembrane region" description="Helical" evidence="8">
    <location>
        <begin position="332"/>
        <end position="351"/>
    </location>
</feature>
<dbReference type="CDD" id="cd17332">
    <property type="entry name" value="MFS_MelB_like"/>
    <property type="match status" value="1"/>
</dbReference>
<feature type="transmembrane region" description="Helical" evidence="8">
    <location>
        <begin position="161"/>
        <end position="181"/>
    </location>
</feature>
<dbReference type="SUPFAM" id="SSF103473">
    <property type="entry name" value="MFS general substrate transporter"/>
    <property type="match status" value="1"/>
</dbReference>
<keyword evidence="5 8" id="KW-0812">Transmembrane</keyword>
<keyword evidence="4" id="KW-1003">Cell membrane</keyword>
<evidence type="ECO:0000313" key="9">
    <source>
        <dbReference type="EMBL" id="MBB6431501.1"/>
    </source>
</evidence>
<comment type="caution">
    <text evidence="9">The sequence shown here is derived from an EMBL/GenBank/DDBJ whole genome shotgun (WGS) entry which is preliminary data.</text>
</comment>
<dbReference type="Gene3D" id="1.20.1250.20">
    <property type="entry name" value="MFS general substrate transporter like domains"/>
    <property type="match status" value="2"/>
</dbReference>
<feature type="transmembrane region" description="Helical" evidence="8">
    <location>
        <begin position="89"/>
        <end position="107"/>
    </location>
</feature>
<evidence type="ECO:0000256" key="7">
    <source>
        <dbReference type="ARBA" id="ARBA00023136"/>
    </source>
</evidence>
<dbReference type="PANTHER" id="PTHR11328:SF24">
    <property type="entry name" value="MAJOR FACILITATOR SUPERFAMILY (MFS) PROFILE DOMAIN-CONTAINING PROTEIN"/>
    <property type="match status" value="1"/>
</dbReference>
<gene>
    <name evidence="9" type="ORF">HNQ40_003307</name>
</gene>
<comment type="similarity">
    <text evidence="2">Belongs to the sodium:galactoside symporter (TC 2.A.2) family.</text>
</comment>
<evidence type="ECO:0000256" key="8">
    <source>
        <dbReference type="SAM" id="Phobius"/>
    </source>
</evidence>
<accession>A0A7X0H949</accession>
<feature type="transmembrane region" description="Helical" evidence="8">
    <location>
        <begin position="445"/>
        <end position="465"/>
    </location>
</feature>
<dbReference type="AlphaFoldDB" id="A0A7X0H949"/>
<evidence type="ECO:0000313" key="10">
    <source>
        <dbReference type="Proteomes" id="UP000541810"/>
    </source>
</evidence>
<organism evidence="9 10">
    <name type="scientific">Algisphaera agarilytica</name>
    <dbReference type="NCBI Taxonomy" id="1385975"/>
    <lineage>
        <taxon>Bacteria</taxon>
        <taxon>Pseudomonadati</taxon>
        <taxon>Planctomycetota</taxon>
        <taxon>Phycisphaerae</taxon>
        <taxon>Phycisphaerales</taxon>
        <taxon>Phycisphaeraceae</taxon>
        <taxon>Algisphaera</taxon>
    </lineage>
</organism>
<feature type="transmembrane region" description="Helical" evidence="8">
    <location>
        <begin position="119"/>
        <end position="140"/>
    </location>
</feature>
<keyword evidence="10" id="KW-1185">Reference proteome</keyword>
<reference evidence="9 10" key="1">
    <citation type="submission" date="2020-08" db="EMBL/GenBank/DDBJ databases">
        <title>Genomic Encyclopedia of Type Strains, Phase IV (KMG-IV): sequencing the most valuable type-strain genomes for metagenomic binning, comparative biology and taxonomic classification.</title>
        <authorList>
            <person name="Goeker M."/>
        </authorList>
    </citation>
    <scope>NUCLEOTIDE SEQUENCE [LARGE SCALE GENOMIC DNA]</scope>
    <source>
        <strain evidence="9 10">DSM 103725</strain>
    </source>
</reference>
<dbReference type="RefSeq" id="WP_221435594.1">
    <property type="nucleotide sequence ID" value="NZ_JACHGY010000001.1"/>
</dbReference>
<evidence type="ECO:0000256" key="3">
    <source>
        <dbReference type="ARBA" id="ARBA00022448"/>
    </source>
</evidence>
<dbReference type="Pfam" id="PF13347">
    <property type="entry name" value="MFS_2"/>
    <property type="match status" value="1"/>
</dbReference>
<evidence type="ECO:0000256" key="1">
    <source>
        <dbReference type="ARBA" id="ARBA00004651"/>
    </source>
</evidence>
<dbReference type="GO" id="GO:0015293">
    <property type="term" value="F:symporter activity"/>
    <property type="evidence" value="ECO:0007669"/>
    <property type="project" value="InterPro"/>
</dbReference>
<feature type="transmembrane region" description="Helical" evidence="8">
    <location>
        <begin position="201"/>
        <end position="220"/>
    </location>
</feature>
<feature type="transmembrane region" description="Helical" evidence="8">
    <location>
        <begin position="34"/>
        <end position="60"/>
    </location>
</feature>
<keyword evidence="6 8" id="KW-1133">Transmembrane helix</keyword>
<keyword evidence="7 8" id="KW-0472">Membrane</keyword>
<proteinExistence type="inferred from homology"/>
<dbReference type="GO" id="GO:0005886">
    <property type="term" value="C:plasma membrane"/>
    <property type="evidence" value="ECO:0007669"/>
    <property type="project" value="UniProtKB-SubCell"/>
</dbReference>
<feature type="transmembrane region" description="Helical" evidence="8">
    <location>
        <begin position="261"/>
        <end position="288"/>
    </location>
</feature>
<dbReference type="GO" id="GO:0006814">
    <property type="term" value="P:sodium ion transport"/>
    <property type="evidence" value="ECO:0007669"/>
    <property type="project" value="InterPro"/>
</dbReference>
<dbReference type="InterPro" id="IPR036259">
    <property type="entry name" value="MFS_trans_sf"/>
</dbReference>
<feature type="transmembrane region" description="Helical" evidence="8">
    <location>
        <begin position="403"/>
        <end position="425"/>
    </location>
</feature>
<feature type="transmembrane region" description="Helical" evidence="8">
    <location>
        <begin position="357"/>
        <end position="382"/>
    </location>
</feature>
<feature type="transmembrane region" description="Helical" evidence="8">
    <location>
        <begin position="300"/>
        <end position="320"/>
    </location>
</feature>
<evidence type="ECO:0000256" key="4">
    <source>
        <dbReference type="ARBA" id="ARBA00022475"/>
    </source>
</evidence>
<dbReference type="PANTHER" id="PTHR11328">
    <property type="entry name" value="MAJOR FACILITATOR SUPERFAMILY DOMAIN-CONTAINING PROTEIN"/>
    <property type="match status" value="1"/>
</dbReference>
<name>A0A7X0H949_9BACT</name>
<dbReference type="Proteomes" id="UP000541810">
    <property type="component" value="Unassembled WGS sequence"/>
</dbReference>
<sequence>MTESSEPAVAHEKVALSQKIAFGVGMLGNQMFPAALGIFMVVLVQGLGMSPVLWGILFFLPRLSDALTDPVMGFVSDNTKSRWGRRRPYVLIGALVAGIAYILMWQIDPANSETYNFTYFLIFAFVFYLGLTIFATPYVAMGYEMSDNFHERTRLMAVAQWIGQWAWVIVPWFWVILYDPAIYPSEDDPSVADPVAGARNLAIWVGVGCMLMAMVPAVFCKTQPVDPSKQEDLSLANLGKNLASLLRGVVATFKCKPFVRICIATFFVFNAFNTVAGFSFFIIVHYMFNGVTGPEGSDTWPTWFGTVSALTTCFLAIPVVTFLSEKLGKKNAFVISQAVSILGYLSFWWCFNPNNPWLLFLPLPLFSFGIGSLFTIMMSMTADVCDLDELNTGSRREGAFGAVYWWMVKFGFAIAGLGGGLIMAWVGFDESAATQTPEAMRGMRLAYIILPSLGTLIAIIAMLGYDLTEERSHEIREEIAKRKNAEGETATA</sequence>
<dbReference type="InterPro" id="IPR039672">
    <property type="entry name" value="MFS_2"/>
</dbReference>